<dbReference type="Proteomes" id="UP000198379">
    <property type="component" value="Unassembled WGS sequence"/>
</dbReference>
<gene>
    <name evidence="1" type="ORF">SAMN06265376_11185</name>
</gene>
<reference evidence="1 2" key="1">
    <citation type="submission" date="2017-06" db="EMBL/GenBank/DDBJ databases">
        <authorList>
            <person name="Kim H.J."/>
            <person name="Triplett B.A."/>
        </authorList>
    </citation>
    <scope>NUCLEOTIDE SEQUENCE [LARGE SCALE GENOMIC DNA]</scope>
    <source>
        <strain evidence="1 2">DSM 25597</strain>
    </source>
</reference>
<evidence type="ECO:0000313" key="2">
    <source>
        <dbReference type="Proteomes" id="UP000198379"/>
    </source>
</evidence>
<dbReference type="RefSeq" id="WP_089373836.1">
    <property type="nucleotide sequence ID" value="NZ_BMEP01000008.1"/>
</dbReference>
<keyword evidence="2" id="KW-1185">Reference proteome</keyword>
<dbReference type="OrthoDB" id="1319346at2"/>
<accession>A0A239DNB9</accession>
<sequence>MKLIIYITIILSLCGIHISHAINDAGNINEISIEAHIEQLYIELENTKAQYQEKYTLISVALSEATQGIKESITTDQKLYWLLEKDQLKEERERLELSELSDLSKIRYIKGLQIIKILYEKTLALDHHFASVSTFREINKIANPNNYPEFKNIKETIGVKADKKKGFNLTNILGNNIYASVAHSFISLFNNEATSRTQKEESLKDVECILDFTLRMHNDLNTIYFETVFLQKSNENIMGELQQLFIDFTKPIKYRISLKECRNSDDWDNVRDHLDTYLEALNTALADDSKRYKAHKMQINLEFPIDRLLQFITQYNAFIDQGAKFYEKFGIMLNSYENETQCASQIPVEYKKLKESIAVAIEKFNTAYKPVEINGSKMKEVLYGLNEYD</sequence>
<dbReference type="AlphaFoldDB" id="A0A239DNB9"/>
<evidence type="ECO:0000313" key="1">
    <source>
        <dbReference type="EMBL" id="SNS33348.1"/>
    </source>
</evidence>
<protein>
    <submittedName>
        <fullName evidence="1">Uncharacterized protein</fullName>
    </submittedName>
</protein>
<dbReference type="EMBL" id="FZNY01000011">
    <property type="protein sequence ID" value="SNS33348.1"/>
    <property type="molecule type" value="Genomic_DNA"/>
</dbReference>
<organism evidence="1 2">
    <name type="scientific">Dokdonia pacifica</name>
    <dbReference type="NCBI Taxonomy" id="1627892"/>
    <lineage>
        <taxon>Bacteria</taxon>
        <taxon>Pseudomonadati</taxon>
        <taxon>Bacteroidota</taxon>
        <taxon>Flavobacteriia</taxon>
        <taxon>Flavobacteriales</taxon>
        <taxon>Flavobacteriaceae</taxon>
        <taxon>Dokdonia</taxon>
    </lineage>
</organism>
<proteinExistence type="predicted"/>
<name>A0A239DNB9_9FLAO</name>